<dbReference type="InterPro" id="IPR033479">
    <property type="entry name" value="dCache_1"/>
</dbReference>
<reference evidence="11" key="1">
    <citation type="submission" date="2016-08" db="EMBL/GenBank/DDBJ databases">
        <title>Complete Genome Seqeunce of Paenibacillus sp. nov. IHBB 9852 from high altitute lake of Indian trans-Himalayas.</title>
        <authorList>
            <person name="Kiran S."/>
            <person name="Swarnkar M.K."/>
            <person name="Rana A."/>
            <person name="Tewari R."/>
            <person name="Gulati A."/>
        </authorList>
    </citation>
    <scope>NUCLEOTIDE SEQUENCE [LARGE SCALE GENOMIC DNA]</scope>
    <source>
        <strain evidence="11">IHBB 9852</strain>
    </source>
</reference>
<evidence type="ECO:0000256" key="9">
    <source>
        <dbReference type="SAM" id="Phobius"/>
    </source>
</evidence>
<dbReference type="AlphaFoldDB" id="A0A1B2E9L7"/>
<dbReference type="SUPFAM" id="SSF55874">
    <property type="entry name" value="ATPase domain of HSP90 chaperone/DNA topoisomerase II/histidine kinase"/>
    <property type="match status" value="1"/>
</dbReference>
<keyword evidence="8 9" id="KW-0472">Membrane</keyword>
<evidence type="ECO:0000256" key="1">
    <source>
        <dbReference type="ARBA" id="ARBA00004651"/>
    </source>
</evidence>
<dbReference type="InterPro" id="IPR050640">
    <property type="entry name" value="Bact_2-comp_sensor_kinase"/>
</dbReference>
<dbReference type="Pfam" id="PF02518">
    <property type="entry name" value="HATPase_c"/>
    <property type="match status" value="1"/>
</dbReference>
<dbReference type="Gene3D" id="6.10.340.10">
    <property type="match status" value="1"/>
</dbReference>
<evidence type="ECO:0000256" key="5">
    <source>
        <dbReference type="ARBA" id="ARBA00022692"/>
    </source>
</evidence>
<dbReference type="Pfam" id="PF00672">
    <property type="entry name" value="HAMP"/>
    <property type="match status" value="1"/>
</dbReference>
<dbReference type="Pfam" id="PF02743">
    <property type="entry name" value="dCache_1"/>
    <property type="match status" value="1"/>
</dbReference>
<dbReference type="Pfam" id="PF06580">
    <property type="entry name" value="His_kinase"/>
    <property type="match status" value="1"/>
</dbReference>
<comment type="subcellular location">
    <subcellularLocation>
        <location evidence="1">Cell membrane</location>
        <topology evidence="1">Multi-pass membrane protein</topology>
    </subcellularLocation>
</comment>
<dbReference type="Gene3D" id="3.30.450.20">
    <property type="entry name" value="PAS domain"/>
    <property type="match status" value="1"/>
</dbReference>
<dbReference type="InterPro" id="IPR003660">
    <property type="entry name" value="HAMP_dom"/>
</dbReference>
<sequence length="605" mass="68569">MKTRYGKYLGNFGLKRKALAIFLLFVILPTFGVGVVAQYKFNQVLTDQFMNSTKRNLDNVASQLGEQTKMVEDIANYLILSPDMRSFLRPSPPLSSGQQANLKRNIEEFLTFQLMSRSYIRSIEISGYNGSFIEMGEPFSGDESMWVHQAEARKGGIVWTEGYSLNSDWYGPTRLLSMFRILNSYNDITKPLGRLTIRMDEAGIVNLLEKGIFEEGQGSVFIVGEQGQIVLGSRGGLSEEFAPDETLVSKLSSGREGFFHYPVEGKRYLTLYKPIESTGWNVVALIPEATVAEEFRGVKMLMLFILAAILLLGLTALIGFHYTIITPILRLKKEASRVAYGDFNARVPIQSRDEIAELNRTFNEMVSTIQQLIEHKYKLELRERESELKLMQNQMDPHFLYNTLDMIRWTARLEHAEKSSQLIEMLSKFFRASVNNGSYRTTLRREMEFVQSYLYLQQRRLGDKLTYTLSMEEGLEDTPMLKATIQPLVENFLKHGYDRGKPMNDILVNASRVADEIVIDVIDNGKGMPAVRRQEVMASLQGRAREGGRQGAMSNIHERISIFFGPGYGLELVSTSSKGTWVRLRLPGGHIQDQGGDKHGQSMDG</sequence>
<evidence type="ECO:0000256" key="7">
    <source>
        <dbReference type="ARBA" id="ARBA00022989"/>
    </source>
</evidence>
<organism evidence="11">
    <name type="scientific">Paenibacillus ihbetae</name>
    <dbReference type="NCBI Taxonomy" id="1870820"/>
    <lineage>
        <taxon>Bacteria</taxon>
        <taxon>Bacillati</taxon>
        <taxon>Bacillota</taxon>
        <taxon>Bacilli</taxon>
        <taxon>Bacillales</taxon>
        <taxon>Paenibacillaceae</taxon>
        <taxon>Paenibacillus</taxon>
    </lineage>
</organism>
<keyword evidence="4" id="KW-0808">Transferase</keyword>
<dbReference type="CDD" id="cd12912">
    <property type="entry name" value="PDC2_MCP_like"/>
    <property type="match status" value="1"/>
</dbReference>
<evidence type="ECO:0000259" key="10">
    <source>
        <dbReference type="PROSITE" id="PS50885"/>
    </source>
</evidence>
<keyword evidence="6 11" id="KW-0418">Kinase</keyword>
<keyword evidence="2" id="KW-1003">Cell membrane</keyword>
<dbReference type="InterPro" id="IPR003594">
    <property type="entry name" value="HATPase_dom"/>
</dbReference>
<dbReference type="RefSeq" id="WP_099480730.1">
    <property type="nucleotide sequence ID" value="NZ_CP016809.1"/>
</dbReference>
<evidence type="ECO:0000256" key="2">
    <source>
        <dbReference type="ARBA" id="ARBA00022475"/>
    </source>
</evidence>
<dbReference type="PANTHER" id="PTHR34220:SF7">
    <property type="entry name" value="SENSOR HISTIDINE KINASE YPDA"/>
    <property type="match status" value="1"/>
</dbReference>
<accession>A0A1B2E9L7</accession>
<dbReference type="PROSITE" id="PS50885">
    <property type="entry name" value="HAMP"/>
    <property type="match status" value="1"/>
</dbReference>
<evidence type="ECO:0000256" key="8">
    <source>
        <dbReference type="ARBA" id="ARBA00023136"/>
    </source>
</evidence>
<keyword evidence="7 9" id="KW-1133">Transmembrane helix</keyword>
<dbReference type="SMART" id="SM00304">
    <property type="entry name" value="HAMP"/>
    <property type="match status" value="1"/>
</dbReference>
<protein>
    <submittedName>
        <fullName evidence="11">Two-component sensor histidine kinase</fullName>
    </submittedName>
</protein>
<gene>
    <name evidence="11" type="ORF">BBD41_21370</name>
</gene>
<dbReference type="InterPro" id="IPR010559">
    <property type="entry name" value="Sig_transdc_His_kin_internal"/>
</dbReference>
<feature type="transmembrane region" description="Helical" evidence="9">
    <location>
        <begin position="300"/>
        <end position="324"/>
    </location>
</feature>
<dbReference type="CDD" id="cd06225">
    <property type="entry name" value="HAMP"/>
    <property type="match status" value="1"/>
</dbReference>
<keyword evidence="5 9" id="KW-0812">Transmembrane</keyword>
<dbReference type="PANTHER" id="PTHR34220">
    <property type="entry name" value="SENSOR HISTIDINE KINASE YPDA"/>
    <property type="match status" value="1"/>
</dbReference>
<dbReference type="InterPro" id="IPR036890">
    <property type="entry name" value="HATPase_C_sf"/>
</dbReference>
<dbReference type="GO" id="GO:0005886">
    <property type="term" value="C:plasma membrane"/>
    <property type="evidence" value="ECO:0007669"/>
    <property type="project" value="UniProtKB-SubCell"/>
</dbReference>
<dbReference type="KEGG" id="pib:BBD41_21370"/>
<evidence type="ECO:0000256" key="6">
    <source>
        <dbReference type="ARBA" id="ARBA00022777"/>
    </source>
</evidence>
<evidence type="ECO:0000256" key="4">
    <source>
        <dbReference type="ARBA" id="ARBA00022679"/>
    </source>
</evidence>
<evidence type="ECO:0000256" key="3">
    <source>
        <dbReference type="ARBA" id="ARBA00022553"/>
    </source>
</evidence>
<keyword evidence="3" id="KW-0597">Phosphoprotein</keyword>
<evidence type="ECO:0000313" key="11">
    <source>
        <dbReference type="EMBL" id="ANY76668.1"/>
    </source>
</evidence>
<dbReference type="GO" id="GO:0000155">
    <property type="term" value="F:phosphorelay sensor kinase activity"/>
    <property type="evidence" value="ECO:0007669"/>
    <property type="project" value="InterPro"/>
</dbReference>
<feature type="domain" description="HAMP" evidence="10">
    <location>
        <begin position="322"/>
        <end position="374"/>
    </location>
</feature>
<name>A0A1B2E9L7_9BACL</name>
<dbReference type="EMBL" id="CP016809">
    <property type="protein sequence ID" value="ANY76668.1"/>
    <property type="molecule type" value="Genomic_DNA"/>
</dbReference>
<dbReference type="Gene3D" id="3.30.565.10">
    <property type="entry name" value="Histidine kinase-like ATPase, C-terminal domain"/>
    <property type="match status" value="1"/>
</dbReference>
<dbReference type="SUPFAM" id="SSF158472">
    <property type="entry name" value="HAMP domain-like"/>
    <property type="match status" value="1"/>
</dbReference>
<proteinExistence type="predicted"/>